<dbReference type="EMBL" id="CP002838">
    <property type="protein sequence ID" value="AEM39723.1"/>
    <property type="molecule type" value="Genomic_DNA"/>
</dbReference>
<dbReference type="eggNOG" id="arCOG00318">
    <property type="taxonomic scope" value="Archaea"/>
</dbReference>
<feature type="domain" description="SpoVT-AbrB" evidence="1">
    <location>
        <begin position="16"/>
        <end position="61"/>
    </location>
</feature>
<organism evidence="2 3">
    <name type="scientific">Pyrolobus fumarii (strain DSM 11204 / 1A)</name>
    <dbReference type="NCBI Taxonomy" id="694429"/>
    <lineage>
        <taxon>Archaea</taxon>
        <taxon>Thermoproteota</taxon>
        <taxon>Thermoprotei</taxon>
        <taxon>Desulfurococcales</taxon>
        <taxon>Pyrodictiaceae</taxon>
        <taxon>Pyrolobus</taxon>
    </lineage>
</organism>
<dbReference type="InterPro" id="IPR037914">
    <property type="entry name" value="SpoVT-AbrB_sf"/>
</dbReference>
<protein>
    <submittedName>
        <fullName evidence="2">SpoVT/AbrB domain-containing protein</fullName>
    </submittedName>
</protein>
<reference evidence="2 3" key="1">
    <citation type="journal article" date="2011" name="Stand. Genomic Sci.">
        <title>Complete genome sequence of the hyperthermophilic chemolithoautotroph Pyrolobus fumarii type strain (1A).</title>
        <authorList>
            <person name="Anderson I."/>
            <person name="Goker M."/>
            <person name="Nolan M."/>
            <person name="Lucas S."/>
            <person name="Hammon N."/>
            <person name="Deshpande S."/>
            <person name="Cheng J.F."/>
            <person name="Tapia R."/>
            <person name="Han C."/>
            <person name="Goodwin L."/>
            <person name="Pitluck S."/>
            <person name="Huntemann M."/>
            <person name="Liolios K."/>
            <person name="Ivanova N."/>
            <person name="Pagani I."/>
            <person name="Mavromatis K."/>
            <person name="Ovchinikova G."/>
            <person name="Pati A."/>
            <person name="Chen A."/>
            <person name="Palaniappan K."/>
            <person name="Land M."/>
            <person name="Hauser L."/>
            <person name="Brambilla E.M."/>
            <person name="Huber H."/>
            <person name="Yasawong M."/>
            <person name="Rohde M."/>
            <person name="Spring S."/>
            <person name="Abt B."/>
            <person name="Sikorski J."/>
            <person name="Wirth R."/>
            <person name="Detter J.C."/>
            <person name="Woyke T."/>
            <person name="Bristow J."/>
            <person name="Eisen J.A."/>
            <person name="Markowitz V."/>
            <person name="Hugenholtz P."/>
            <person name="Kyrpides N.C."/>
            <person name="Klenk H.P."/>
            <person name="Lapidus A."/>
        </authorList>
    </citation>
    <scope>NUCLEOTIDE SEQUENCE [LARGE SCALE GENOMIC DNA]</scope>
    <source>
        <strain evidence="3">DSM 11204 / 1A</strain>
    </source>
</reference>
<dbReference type="SUPFAM" id="SSF89447">
    <property type="entry name" value="AbrB/MazE/MraZ-like"/>
    <property type="match status" value="1"/>
</dbReference>
<sequence>MSANTNEKVRMRRVQRLGTSSLVVTLPKEWVRKVNLKPGDVVYVVVEGGSVRIIPYNKRGEAIHIMNIDVSKLPKGLSVSRLVSCAYVTRVDVLRLENISWEAALEVRSMASKFMGVDVVSGPEYVEVRCILDDDKVSMKDLLENIARLGLDLLGLVERLLTEPNQTLINLTREAINEIVKYEHLVVRRMSATPASTLGQPDAAMLYAAGLLGSFAATLWHLANYLATLAETKGRPEVDPKKLNDLIKGVQGLLSEILRWKPEDLELAARLADDAGKLRLQAWQKMLTAENPHEAVAYTMLYNALRELDIAVNALTCATVISNAPKLGKTPTTEIKTSTEQEQG</sequence>
<name>G0ED45_PYRF1</name>
<dbReference type="RefSeq" id="WP_014027400.1">
    <property type="nucleotide sequence ID" value="NC_015931.1"/>
</dbReference>
<accession>G0ED45</accession>
<dbReference type="Proteomes" id="UP000001037">
    <property type="component" value="Chromosome"/>
</dbReference>
<evidence type="ECO:0000313" key="2">
    <source>
        <dbReference type="EMBL" id="AEM39723.1"/>
    </source>
</evidence>
<dbReference type="STRING" id="694429.Pyrfu_1870"/>
<evidence type="ECO:0000259" key="1">
    <source>
        <dbReference type="SMART" id="SM00966"/>
    </source>
</evidence>
<evidence type="ECO:0000313" key="3">
    <source>
        <dbReference type="Proteomes" id="UP000001037"/>
    </source>
</evidence>
<dbReference type="HOGENOM" id="CLU_069302_1_0_2"/>
<dbReference type="GeneID" id="11138206"/>
<dbReference type="KEGG" id="pfm:Pyrfu_1870"/>
<dbReference type="GO" id="GO:0003677">
    <property type="term" value="F:DNA binding"/>
    <property type="evidence" value="ECO:0007669"/>
    <property type="project" value="InterPro"/>
</dbReference>
<proteinExistence type="predicted"/>
<dbReference type="InterPro" id="IPR007159">
    <property type="entry name" value="SpoVT-AbrB_dom"/>
</dbReference>
<dbReference type="Gene3D" id="2.10.260.10">
    <property type="match status" value="1"/>
</dbReference>
<keyword evidence="3" id="KW-1185">Reference proteome</keyword>
<dbReference type="Pfam" id="PF04014">
    <property type="entry name" value="MazE_antitoxin"/>
    <property type="match status" value="1"/>
</dbReference>
<dbReference type="AlphaFoldDB" id="G0ED45"/>
<dbReference type="SMART" id="SM00966">
    <property type="entry name" value="SpoVT_AbrB"/>
    <property type="match status" value="1"/>
</dbReference>
<gene>
    <name evidence="2" type="ordered locus">Pyrfu_1870</name>
</gene>
<dbReference type="InParanoid" id="G0ED45"/>